<dbReference type="AlphaFoldDB" id="A0A4S3JC62"/>
<name>A0A4S3JC62_9EURO</name>
<dbReference type="Proteomes" id="UP000308092">
    <property type="component" value="Unassembled WGS sequence"/>
</dbReference>
<organism evidence="1 2">
    <name type="scientific">Aspergillus tanneri</name>
    <dbReference type="NCBI Taxonomy" id="1220188"/>
    <lineage>
        <taxon>Eukaryota</taxon>
        <taxon>Fungi</taxon>
        <taxon>Dikarya</taxon>
        <taxon>Ascomycota</taxon>
        <taxon>Pezizomycotina</taxon>
        <taxon>Eurotiomycetes</taxon>
        <taxon>Eurotiomycetidae</taxon>
        <taxon>Eurotiales</taxon>
        <taxon>Aspergillaceae</taxon>
        <taxon>Aspergillus</taxon>
        <taxon>Aspergillus subgen. Circumdati</taxon>
    </lineage>
</organism>
<reference evidence="1 2" key="1">
    <citation type="submission" date="2019-03" db="EMBL/GenBank/DDBJ databases">
        <title>The genome sequence of a newly discovered highly antifungal drug resistant Aspergillus species, Aspergillus tanneri NIH 1004.</title>
        <authorList>
            <person name="Mounaud S."/>
            <person name="Singh I."/>
            <person name="Joardar V."/>
            <person name="Pakala S."/>
            <person name="Pakala S."/>
            <person name="Venepally P."/>
            <person name="Hoover J."/>
            <person name="Nierman W."/>
            <person name="Chung J."/>
            <person name="Losada L."/>
        </authorList>
    </citation>
    <scope>NUCLEOTIDE SEQUENCE [LARGE SCALE GENOMIC DNA]</scope>
    <source>
        <strain evidence="1 2">NIH1004</strain>
    </source>
</reference>
<proteinExistence type="predicted"/>
<gene>
    <name evidence="1" type="ORF">EYZ11_007872</name>
</gene>
<sequence length="106" mass="12312">MRHRNWHVQIYVSPVDRRIRLYLCAETDDNALTISVRRPGHRLTDIDTRNNLYPASRTARVDMWNNAGSLPVSGFYLDVDTLVLVSTDEICLPLEVFVDRGQPWRT</sequence>
<accession>A0A4S3JC62</accession>
<evidence type="ECO:0000313" key="2">
    <source>
        <dbReference type="Proteomes" id="UP000308092"/>
    </source>
</evidence>
<comment type="caution">
    <text evidence="1">The sequence shown here is derived from an EMBL/GenBank/DDBJ whole genome shotgun (WGS) entry which is preliminary data.</text>
</comment>
<dbReference type="VEuPathDB" id="FungiDB:EYZ11_007872"/>
<protein>
    <submittedName>
        <fullName evidence="1">Uncharacterized protein</fullName>
    </submittedName>
</protein>
<keyword evidence="2" id="KW-1185">Reference proteome</keyword>
<dbReference type="EMBL" id="SOSA01000318">
    <property type="protein sequence ID" value="THC92642.1"/>
    <property type="molecule type" value="Genomic_DNA"/>
</dbReference>
<evidence type="ECO:0000313" key="1">
    <source>
        <dbReference type="EMBL" id="THC92642.1"/>
    </source>
</evidence>